<dbReference type="EMBL" id="CAVLEF010000001">
    <property type="protein sequence ID" value="CAK1540820.1"/>
    <property type="molecule type" value="Genomic_DNA"/>
</dbReference>
<keyword evidence="3" id="KW-1185">Reference proteome</keyword>
<comment type="caution">
    <text evidence="2">The sequence shown here is derived from an EMBL/GenBank/DDBJ whole genome shotgun (WGS) entry which is preliminary data.</text>
</comment>
<name>A0AAV1IW34_9NEOP</name>
<evidence type="ECO:0000256" key="1">
    <source>
        <dbReference type="SAM" id="MobiDB-lite"/>
    </source>
</evidence>
<dbReference type="AlphaFoldDB" id="A0AAV1IW34"/>
<evidence type="ECO:0000313" key="2">
    <source>
        <dbReference type="EMBL" id="CAK1540820.1"/>
    </source>
</evidence>
<proteinExistence type="predicted"/>
<gene>
    <name evidence="2" type="ORF">LNINA_LOCUS841</name>
</gene>
<sequence length="92" mass="10533">MWVSRLSRSGPIRDGLRHADGLARRRKFVEYTMNQKRGRLGTPLSGSSHLEALHPRRSNTNCESDKRIPQPRQSYRLDTPLPPDRALIISSL</sequence>
<protein>
    <submittedName>
        <fullName evidence="2">Uncharacterized protein</fullName>
    </submittedName>
</protein>
<accession>A0AAV1IW34</accession>
<feature type="region of interest" description="Disordered" evidence="1">
    <location>
        <begin position="33"/>
        <end position="82"/>
    </location>
</feature>
<evidence type="ECO:0000313" key="3">
    <source>
        <dbReference type="Proteomes" id="UP001497472"/>
    </source>
</evidence>
<reference evidence="2 3" key="1">
    <citation type="submission" date="2023-11" db="EMBL/GenBank/DDBJ databases">
        <authorList>
            <person name="Okamura Y."/>
        </authorList>
    </citation>
    <scope>NUCLEOTIDE SEQUENCE [LARGE SCALE GENOMIC DNA]</scope>
</reference>
<organism evidence="2 3">
    <name type="scientific">Leptosia nina</name>
    <dbReference type="NCBI Taxonomy" id="320188"/>
    <lineage>
        <taxon>Eukaryota</taxon>
        <taxon>Metazoa</taxon>
        <taxon>Ecdysozoa</taxon>
        <taxon>Arthropoda</taxon>
        <taxon>Hexapoda</taxon>
        <taxon>Insecta</taxon>
        <taxon>Pterygota</taxon>
        <taxon>Neoptera</taxon>
        <taxon>Endopterygota</taxon>
        <taxon>Lepidoptera</taxon>
        <taxon>Glossata</taxon>
        <taxon>Ditrysia</taxon>
        <taxon>Papilionoidea</taxon>
        <taxon>Pieridae</taxon>
        <taxon>Pierinae</taxon>
        <taxon>Leptosia</taxon>
    </lineage>
</organism>
<dbReference type="Proteomes" id="UP001497472">
    <property type="component" value="Unassembled WGS sequence"/>
</dbReference>